<keyword evidence="2" id="KW-1185">Reference proteome</keyword>
<dbReference type="SUPFAM" id="SSF48726">
    <property type="entry name" value="Immunoglobulin"/>
    <property type="match status" value="1"/>
</dbReference>
<evidence type="ECO:0000313" key="2">
    <source>
        <dbReference type="Proteomes" id="UP000014500"/>
    </source>
</evidence>
<dbReference type="EMBL" id="JH432135">
    <property type="status" value="NOT_ANNOTATED_CDS"/>
    <property type="molecule type" value="Genomic_DNA"/>
</dbReference>
<dbReference type="Proteomes" id="UP000014500">
    <property type="component" value="Unassembled WGS sequence"/>
</dbReference>
<dbReference type="AlphaFoldDB" id="T1JJB9"/>
<dbReference type="InterPro" id="IPR013783">
    <property type="entry name" value="Ig-like_fold"/>
</dbReference>
<protein>
    <submittedName>
        <fullName evidence="1">Uncharacterized protein</fullName>
    </submittedName>
</protein>
<dbReference type="EnsemblMetazoa" id="SMAR013949-RA">
    <property type="protein sequence ID" value="SMAR013949-PA"/>
    <property type="gene ID" value="SMAR013949"/>
</dbReference>
<dbReference type="HOGENOM" id="CLU_1410461_0_0_1"/>
<proteinExistence type="predicted"/>
<name>T1JJB9_STRMM</name>
<accession>T1JJB9</accession>
<dbReference type="InterPro" id="IPR036179">
    <property type="entry name" value="Ig-like_dom_sf"/>
</dbReference>
<reference evidence="2" key="1">
    <citation type="submission" date="2011-05" db="EMBL/GenBank/DDBJ databases">
        <authorList>
            <person name="Richards S.R."/>
            <person name="Qu J."/>
            <person name="Jiang H."/>
            <person name="Jhangiani S.N."/>
            <person name="Agravi P."/>
            <person name="Goodspeed R."/>
            <person name="Gross S."/>
            <person name="Mandapat C."/>
            <person name="Jackson L."/>
            <person name="Mathew T."/>
            <person name="Pu L."/>
            <person name="Thornton R."/>
            <person name="Saada N."/>
            <person name="Wilczek-Boney K.B."/>
            <person name="Lee S."/>
            <person name="Kovar C."/>
            <person name="Wu Y."/>
            <person name="Scherer S.E."/>
            <person name="Worley K.C."/>
            <person name="Muzny D.M."/>
            <person name="Gibbs R."/>
        </authorList>
    </citation>
    <scope>NUCLEOTIDE SEQUENCE</scope>
    <source>
        <strain evidence="2">Brora</strain>
    </source>
</reference>
<organism evidence="1 2">
    <name type="scientific">Strigamia maritima</name>
    <name type="common">European centipede</name>
    <name type="synonym">Geophilus maritimus</name>
    <dbReference type="NCBI Taxonomy" id="126957"/>
    <lineage>
        <taxon>Eukaryota</taxon>
        <taxon>Metazoa</taxon>
        <taxon>Ecdysozoa</taxon>
        <taxon>Arthropoda</taxon>
        <taxon>Myriapoda</taxon>
        <taxon>Chilopoda</taxon>
        <taxon>Pleurostigmophora</taxon>
        <taxon>Geophilomorpha</taxon>
        <taxon>Linotaeniidae</taxon>
        <taxon>Strigamia</taxon>
    </lineage>
</organism>
<dbReference type="PhylomeDB" id="T1JJB9"/>
<sequence length="193" mass="22080">MVAGKFNDYHETDTKHIYAGHRHAPISHCLAFSPRDSQQKPSMLYSTPPCQKNGTVASAGRHFLQGERGETLSFECSTTYTTVCELYLYHQLNGKVAILNRFGSQNERFEIRDSQSCIIDIKSVRLYDSAEFHCITDQEYEVFYVDVKVSGQLSQLFYDYQLAINESEHVSSESEKETLIATFGVPCKYYNQL</sequence>
<dbReference type="Gene3D" id="2.60.40.10">
    <property type="entry name" value="Immunoglobulins"/>
    <property type="match status" value="1"/>
</dbReference>
<reference evidence="1" key="2">
    <citation type="submission" date="2015-02" db="UniProtKB">
        <authorList>
            <consortium name="EnsemblMetazoa"/>
        </authorList>
    </citation>
    <scope>IDENTIFICATION</scope>
</reference>
<evidence type="ECO:0000313" key="1">
    <source>
        <dbReference type="EnsemblMetazoa" id="SMAR013949-PA"/>
    </source>
</evidence>